<accession>A0ABP6JFR1</accession>
<evidence type="ECO:0008006" key="4">
    <source>
        <dbReference type="Google" id="ProtNLM"/>
    </source>
</evidence>
<feature type="region of interest" description="Disordered" evidence="1">
    <location>
        <begin position="1"/>
        <end position="32"/>
    </location>
</feature>
<comment type="caution">
    <text evidence="2">The sequence shown here is derived from an EMBL/GenBank/DDBJ whole genome shotgun (WGS) entry which is preliminary data.</text>
</comment>
<evidence type="ECO:0000313" key="3">
    <source>
        <dbReference type="Proteomes" id="UP001501102"/>
    </source>
</evidence>
<dbReference type="EMBL" id="BAAAXZ010000112">
    <property type="protein sequence ID" value="GAA2931799.1"/>
    <property type="molecule type" value="Genomic_DNA"/>
</dbReference>
<name>A0ABP6JFR1_STRTU</name>
<reference evidence="3" key="1">
    <citation type="journal article" date="2019" name="Int. J. Syst. Evol. Microbiol.">
        <title>The Global Catalogue of Microorganisms (GCM) 10K type strain sequencing project: providing services to taxonomists for standard genome sequencing and annotation.</title>
        <authorList>
            <consortium name="The Broad Institute Genomics Platform"/>
            <consortium name="The Broad Institute Genome Sequencing Center for Infectious Disease"/>
            <person name="Wu L."/>
            <person name="Ma J."/>
        </authorList>
    </citation>
    <scope>NUCLEOTIDE SEQUENCE [LARGE SCALE GENOMIC DNA]</scope>
    <source>
        <strain evidence="3">JCM 4087</strain>
    </source>
</reference>
<keyword evidence="3" id="KW-1185">Reference proteome</keyword>
<proteinExistence type="predicted"/>
<evidence type="ECO:0000313" key="2">
    <source>
        <dbReference type="EMBL" id="GAA2931799.1"/>
    </source>
</evidence>
<dbReference type="Proteomes" id="UP001501102">
    <property type="component" value="Unassembled WGS sequence"/>
</dbReference>
<evidence type="ECO:0000256" key="1">
    <source>
        <dbReference type="SAM" id="MobiDB-lite"/>
    </source>
</evidence>
<organism evidence="2 3">
    <name type="scientific">Streptomyces thioluteus</name>
    <dbReference type="NCBI Taxonomy" id="66431"/>
    <lineage>
        <taxon>Bacteria</taxon>
        <taxon>Bacillati</taxon>
        <taxon>Actinomycetota</taxon>
        <taxon>Actinomycetes</taxon>
        <taxon>Kitasatosporales</taxon>
        <taxon>Streptomycetaceae</taxon>
        <taxon>Streptomyces</taxon>
    </lineage>
</organism>
<sequence length="281" mass="31061">MAVTNLTPPMAAPGYGKRSAPDQTPRTRADFAHLPPREAAIAAYIDRLPEGAAMDVKTLAKQIAGYGQQAVASALKNLSLAGYLRRNRELASEDGTQWVTRTHFSRTARDDAWWTTYLNGDVPPERQEPESRPAAYEVLASVGRTEPQLSLSAAECAEMTPLVDEWLARGATATDVIRALTTGLPPEGVHSPGAFARRRLRDKIPPERVVRTRSVPRRISLLECTSCGMEGRPEELPGGICRTCSAAPQEPDRTEVPMELTDFVRNLRAEIRERRAQRPRR</sequence>
<gene>
    <name evidence="2" type="ORF">GCM10020221_29530</name>
</gene>
<protein>
    <recommendedName>
        <fullName evidence="4">MarR family transcriptional regulator</fullName>
    </recommendedName>
</protein>